<dbReference type="AlphaFoldDB" id="A0AAJ2DBP8"/>
<gene>
    <name evidence="1" type="ORF">RDT67_16005</name>
</gene>
<name>A0AAJ2DBP8_SERFO</name>
<organism evidence="1 2">
    <name type="scientific">Serratia fonticola</name>
    <dbReference type="NCBI Taxonomy" id="47917"/>
    <lineage>
        <taxon>Bacteria</taxon>
        <taxon>Pseudomonadati</taxon>
        <taxon>Pseudomonadota</taxon>
        <taxon>Gammaproteobacteria</taxon>
        <taxon>Enterobacterales</taxon>
        <taxon>Yersiniaceae</taxon>
        <taxon>Serratia</taxon>
    </lineage>
</organism>
<sequence length="48" mass="5259">MATAFGFLSAEGVQGVSSVLIEYLNESNYHIALYGAIGDFCLRQNLFK</sequence>
<dbReference type="EMBL" id="JAVIGA010000017">
    <property type="protein sequence ID" value="MDQ9127931.1"/>
    <property type="molecule type" value="Genomic_DNA"/>
</dbReference>
<proteinExistence type="predicted"/>
<comment type="caution">
    <text evidence="1">The sequence shown here is derived from an EMBL/GenBank/DDBJ whole genome shotgun (WGS) entry which is preliminary data.</text>
</comment>
<evidence type="ECO:0000313" key="1">
    <source>
        <dbReference type="EMBL" id="MDQ9127931.1"/>
    </source>
</evidence>
<accession>A0AAJ2DBP8</accession>
<evidence type="ECO:0000313" key="2">
    <source>
        <dbReference type="Proteomes" id="UP001224622"/>
    </source>
</evidence>
<dbReference type="RefSeq" id="WP_309047829.1">
    <property type="nucleotide sequence ID" value="NZ_JAVIGA010000017.1"/>
</dbReference>
<dbReference type="Proteomes" id="UP001224622">
    <property type="component" value="Unassembled WGS sequence"/>
</dbReference>
<reference evidence="1" key="1">
    <citation type="submission" date="2023-08" db="EMBL/GenBank/DDBJ databases">
        <title>The Comparative Genomic Analysis of Yersiniaceae from Polar Regions.</title>
        <authorList>
            <person name="Goncharov A."/>
            <person name="Aslanov B."/>
            <person name="Kolodzhieva V."/>
            <person name="Azarov D."/>
            <person name="Mochov A."/>
            <person name="Lebedeva E."/>
        </authorList>
    </citation>
    <scope>NUCLEOTIDE SEQUENCE</scope>
    <source>
        <strain evidence="1">Vf</strain>
    </source>
</reference>
<protein>
    <submittedName>
        <fullName evidence="1">Uncharacterized protein</fullName>
    </submittedName>
</protein>